<dbReference type="GO" id="GO:0000139">
    <property type="term" value="C:Golgi membrane"/>
    <property type="evidence" value="ECO:0007669"/>
    <property type="project" value="EnsemblFungi"/>
</dbReference>
<dbReference type="GeneID" id="96903316"/>
<dbReference type="AlphaFoldDB" id="G0VDR9"/>
<evidence type="ECO:0000256" key="6">
    <source>
        <dbReference type="SAM" id="Phobius"/>
    </source>
</evidence>
<dbReference type="InterPro" id="IPR007277">
    <property type="entry name" value="Svp26/Tex261"/>
</dbReference>
<feature type="transmembrane region" description="Helical" evidence="6">
    <location>
        <begin position="47"/>
        <end position="66"/>
    </location>
</feature>
<evidence type="ECO:0000256" key="2">
    <source>
        <dbReference type="ARBA" id="ARBA00008096"/>
    </source>
</evidence>
<comment type="subcellular location">
    <subcellularLocation>
        <location evidence="1">Membrane</location>
        <topology evidence="1">Multi-pass membrane protein</topology>
    </subcellularLocation>
</comment>
<dbReference type="STRING" id="1064592.G0VDR9"/>
<dbReference type="RefSeq" id="XP_003676071.1">
    <property type="nucleotide sequence ID" value="XM_003676023.1"/>
</dbReference>
<dbReference type="GO" id="GO:0045053">
    <property type="term" value="P:protein retention in Golgi apparatus"/>
    <property type="evidence" value="ECO:0007669"/>
    <property type="project" value="EnsemblFungi"/>
</dbReference>
<dbReference type="Proteomes" id="UP000001640">
    <property type="component" value="Chromosome 4"/>
</dbReference>
<reference key="2">
    <citation type="submission" date="2011-08" db="EMBL/GenBank/DDBJ databases">
        <title>Genome sequence of Naumovozyma castellii.</title>
        <authorList>
            <person name="Gordon J.L."/>
            <person name="Armisen D."/>
            <person name="Proux-Wera E."/>
            <person name="OhEigeartaigh S.S."/>
            <person name="Byrne K.P."/>
            <person name="Wolfe K.H."/>
        </authorList>
    </citation>
    <scope>NUCLEOTIDE SEQUENCE</scope>
    <source>
        <strain>Type strain:CBS 4309</strain>
    </source>
</reference>
<dbReference type="Pfam" id="PF04148">
    <property type="entry name" value="Erv26"/>
    <property type="match status" value="1"/>
</dbReference>
<proteinExistence type="inferred from homology"/>
<accession>G0VDR9</accession>
<feature type="transmembrane region" description="Helical" evidence="6">
    <location>
        <begin position="86"/>
        <end position="110"/>
    </location>
</feature>
<name>G0VDR9_NAUCA</name>
<comment type="similarity">
    <text evidence="2">Belongs to the SVP26 family.</text>
</comment>
<dbReference type="HOGENOM" id="CLU_058268_0_0_1"/>
<dbReference type="GO" id="GO:0005789">
    <property type="term" value="C:endoplasmic reticulum membrane"/>
    <property type="evidence" value="ECO:0007669"/>
    <property type="project" value="EnsemblFungi"/>
</dbReference>
<organism evidence="7 8">
    <name type="scientific">Naumovozyma castellii</name>
    <name type="common">Yeast</name>
    <name type="synonym">Saccharomyces castellii</name>
    <dbReference type="NCBI Taxonomy" id="27288"/>
    <lineage>
        <taxon>Eukaryota</taxon>
        <taxon>Fungi</taxon>
        <taxon>Dikarya</taxon>
        <taxon>Ascomycota</taxon>
        <taxon>Saccharomycotina</taxon>
        <taxon>Saccharomycetes</taxon>
        <taxon>Saccharomycetales</taxon>
        <taxon>Saccharomycetaceae</taxon>
        <taxon>Naumovozyma</taxon>
    </lineage>
</organism>
<keyword evidence="8" id="KW-1185">Reference proteome</keyword>
<evidence type="ECO:0000313" key="8">
    <source>
        <dbReference type="Proteomes" id="UP000001640"/>
    </source>
</evidence>
<evidence type="ECO:0000256" key="4">
    <source>
        <dbReference type="ARBA" id="ARBA00022989"/>
    </source>
</evidence>
<gene>
    <name evidence="7" type="primary">NCAS0D01270</name>
    <name evidence="7" type="ordered locus">NCAS_0D01270</name>
</gene>
<feature type="transmembrane region" description="Helical" evidence="6">
    <location>
        <begin position="7"/>
        <end position="27"/>
    </location>
</feature>
<evidence type="ECO:0000313" key="7">
    <source>
        <dbReference type="EMBL" id="CCC69708.1"/>
    </source>
</evidence>
<dbReference type="GO" id="GO:0090110">
    <property type="term" value="P:COPII-coated vesicle cargo loading"/>
    <property type="evidence" value="ECO:0007669"/>
    <property type="project" value="EnsemblFungi"/>
</dbReference>
<reference evidence="7 8" key="1">
    <citation type="journal article" date="2011" name="Proc. Natl. Acad. Sci. U.S.A.">
        <title>Evolutionary erosion of yeast sex chromosomes by mating-type switching accidents.</title>
        <authorList>
            <person name="Gordon J.L."/>
            <person name="Armisen D."/>
            <person name="Proux-Wera E."/>
            <person name="Oheigeartaigh S.S."/>
            <person name="Byrne K.P."/>
            <person name="Wolfe K.H."/>
        </authorList>
    </citation>
    <scope>NUCLEOTIDE SEQUENCE [LARGE SCALE GENOMIC DNA]</scope>
    <source>
        <strain evidence="8">ATCC 76901 / BCRC 22586 / CBS 4309 / NBRC 1992 / NRRL Y-12630</strain>
    </source>
</reference>
<dbReference type="EMBL" id="HE576755">
    <property type="protein sequence ID" value="CCC69708.1"/>
    <property type="molecule type" value="Genomic_DNA"/>
</dbReference>
<evidence type="ECO:0000256" key="5">
    <source>
        <dbReference type="ARBA" id="ARBA00023136"/>
    </source>
</evidence>
<dbReference type="InParanoid" id="G0VDR9"/>
<dbReference type="KEGG" id="ncs:NCAS_0D01270"/>
<evidence type="ECO:0000256" key="3">
    <source>
        <dbReference type="ARBA" id="ARBA00022692"/>
    </source>
</evidence>
<evidence type="ECO:0000256" key="1">
    <source>
        <dbReference type="ARBA" id="ARBA00004141"/>
    </source>
</evidence>
<keyword evidence="4 6" id="KW-1133">Transmembrane helix</keyword>
<keyword evidence="3 6" id="KW-0812">Transmembrane</keyword>
<dbReference type="OMA" id="TMGTEPV"/>
<dbReference type="eggNOG" id="KOG4136">
    <property type="taxonomic scope" value="Eukaryota"/>
</dbReference>
<dbReference type="PANTHER" id="PTHR13144">
    <property type="entry name" value="TEX261 PROTEIN"/>
    <property type="match status" value="1"/>
</dbReference>
<dbReference type="GO" id="GO:0030134">
    <property type="term" value="C:COPII-coated ER to Golgi transport vesicle"/>
    <property type="evidence" value="ECO:0007669"/>
    <property type="project" value="EnsemblFungi"/>
</dbReference>
<dbReference type="FunCoup" id="G0VDR9">
    <property type="interactions" value="297"/>
</dbReference>
<keyword evidence="5 6" id="KW-0472">Membrane</keyword>
<feature type="transmembrane region" description="Helical" evidence="6">
    <location>
        <begin position="140"/>
        <end position="166"/>
    </location>
</feature>
<dbReference type="PANTHER" id="PTHR13144:SF0">
    <property type="entry name" value="PROTEIN TEX261"/>
    <property type="match status" value="1"/>
</dbReference>
<sequence length="229" mass="26274">MILQIISILGTIFGFLFLTLSIASGLYYISEVVEEHTEPTKRFLTRAIYTIVIIQTLLILLDKFPFKLSLFSIASHVLYYQNLKKFPMISLTGPTFIGSCVAVVLNHYLWFKYFNNHEIPPQFRFDPNYVPMRRANFSEVASFFAICIWFIPFALFVSLSASDYILPTANEIENKKQDVAMGDALNEGPKLRRRTIGLARMVINKIRQQIYSVARVFGYEIDPAYGTLA</sequence>
<protein>
    <submittedName>
        <fullName evidence="7">Uncharacterized protein</fullName>
    </submittedName>
</protein>
<dbReference type="GO" id="GO:0097020">
    <property type="term" value="F:COPII receptor activity"/>
    <property type="evidence" value="ECO:0007669"/>
    <property type="project" value="EnsemblFungi"/>
</dbReference>
<dbReference type="GO" id="GO:0031505">
    <property type="term" value="P:fungal-type cell wall organization"/>
    <property type="evidence" value="ECO:0007669"/>
    <property type="project" value="EnsemblFungi"/>
</dbReference>
<dbReference type="OrthoDB" id="28257at2759"/>